<reference evidence="5" key="1">
    <citation type="submission" date="2020-11" db="EMBL/GenBank/DDBJ databases">
        <authorList>
            <person name="Tran Van P."/>
        </authorList>
    </citation>
    <scope>NUCLEOTIDE SEQUENCE</scope>
</reference>
<protein>
    <recommendedName>
        <fullName evidence="4">TIL domain-containing protein</fullName>
    </recommendedName>
</protein>
<proteinExistence type="predicted"/>
<dbReference type="InterPro" id="IPR002919">
    <property type="entry name" value="TIL_dom"/>
</dbReference>
<dbReference type="Pfam" id="PF01826">
    <property type="entry name" value="TIL"/>
    <property type="match status" value="1"/>
</dbReference>
<dbReference type="InterPro" id="IPR051368">
    <property type="entry name" value="SerProtInhib-TIL_Domain"/>
</dbReference>
<sequence length="205" mass="22134">MKIIIALVSIQLGFLCVFGSDCNGPNEAMTSPTPACPYTCQNLHQIHCFALQEVASCQCITGTIRDTTSGKCVPQSQCPNPGQHEFEYQYTPVCPLNCLTLHTARCSSYTNVPSCQCTDGTIRDTASGKCIAVDQCPKQTRQQPIECKVNERYAESVSACPTSCEHPVGPVCGAIIHKPSCVCISGTVRDKLNNVCVKLEDCPKP</sequence>
<feature type="signal peptide" evidence="3">
    <location>
        <begin position="1"/>
        <end position="19"/>
    </location>
</feature>
<dbReference type="Gene3D" id="2.10.25.10">
    <property type="entry name" value="Laminin"/>
    <property type="match status" value="3"/>
</dbReference>
<evidence type="ECO:0000313" key="5">
    <source>
        <dbReference type="EMBL" id="CAD7656881.1"/>
    </source>
</evidence>
<dbReference type="EMBL" id="OC926769">
    <property type="protein sequence ID" value="CAD7656881.1"/>
    <property type="molecule type" value="Genomic_DNA"/>
</dbReference>
<keyword evidence="6" id="KW-1185">Reference proteome</keyword>
<dbReference type="OrthoDB" id="6781148at2759"/>
<dbReference type="PANTHER" id="PTHR23259:SF70">
    <property type="entry name" value="ACCESSORY GLAND PROTEIN ACP62F-RELATED"/>
    <property type="match status" value="1"/>
</dbReference>
<keyword evidence="1" id="KW-0646">Protease inhibitor</keyword>
<evidence type="ECO:0000256" key="3">
    <source>
        <dbReference type="SAM" id="SignalP"/>
    </source>
</evidence>
<dbReference type="CDD" id="cd19941">
    <property type="entry name" value="TIL"/>
    <property type="match status" value="2"/>
</dbReference>
<dbReference type="InterPro" id="IPR036084">
    <property type="entry name" value="Ser_inhib-like_sf"/>
</dbReference>
<dbReference type="EMBL" id="CAJPVJ010011944">
    <property type="protein sequence ID" value="CAG2174068.1"/>
    <property type="molecule type" value="Genomic_DNA"/>
</dbReference>
<evidence type="ECO:0000313" key="6">
    <source>
        <dbReference type="Proteomes" id="UP000728032"/>
    </source>
</evidence>
<gene>
    <name evidence="5" type="ORF">ONB1V03_LOCUS13517</name>
</gene>
<evidence type="ECO:0000256" key="1">
    <source>
        <dbReference type="ARBA" id="ARBA00022690"/>
    </source>
</evidence>
<keyword evidence="2" id="KW-1015">Disulfide bond</keyword>
<keyword evidence="3" id="KW-0732">Signal</keyword>
<dbReference type="AlphaFoldDB" id="A0A7R9MB69"/>
<feature type="domain" description="TIL" evidence="4">
    <location>
        <begin position="147"/>
        <end position="202"/>
    </location>
</feature>
<dbReference type="GO" id="GO:0030414">
    <property type="term" value="F:peptidase inhibitor activity"/>
    <property type="evidence" value="ECO:0007669"/>
    <property type="project" value="UniProtKB-KW"/>
</dbReference>
<organism evidence="5">
    <name type="scientific">Oppiella nova</name>
    <dbReference type="NCBI Taxonomy" id="334625"/>
    <lineage>
        <taxon>Eukaryota</taxon>
        <taxon>Metazoa</taxon>
        <taxon>Ecdysozoa</taxon>
        <taxon>Arthropoda</taxon>
        <taxon>Chelicerata</taxon>
        <taxon>Arachnida</taxon>
        <taxon>Acari</taxon>
        <taxon>Acariformes</taxon>
        <taxon>Sarcoptiformes</taxon>
        <taxon>Oribatida</taxon>
        <taxon>Brachypylina</taxon>
        <taxon>Oppioidea</taxon>
        <taxon>Oppiidae</taxon>
        <taxon>Oppiella</taxon>
    </lineage>
</organism>
<dbReference type="Proteomes" id="UP000728032">
    <property type="component" value="Unassembled WGS sequence"/>
</dbReference>
<feature type="chain" id="PRO_5036403610" description="TIL domain-containing protein" evidence="3">
    <location>
        <begin position="20"/>
        <end position="205"/>
    </location>
</feature>
<evidence type="ECO:0000256" key="2">
    <source>
        <dbReference type="ARBA" id="ARBA00023157"/>
    </source>
</evidence>
<dbReference type="SUPFAM" id="SSF57567">
    <property type="entry name" value="Serine protease inhibitors"/>
    <property type="match status" value="3"/>
</dbReference>
<evidence type="ECO:0000259" key="4">
    <source>
        <dbReference type="Pfam" id="PF01826"/>
    </source>
</evidence>
<name>A0A7R9MB69_9ACAR</name>
<accession>A0A7R9MB69</accession>
<dbReference type="PANTHER" id="PTHR23259">
    <property type="entry name" value="RIDDLE"/>
    <property type="match status" value="1"/>
</dbReference>